<dbReference type="SUPFAM" id="SSF103473">
    <property type="entry name" value="MFS general substrate transporter"/>
    <property type="match status" value="2"/>
</dbReference>
<feature type="transmembrane region" description="Helical" evidence="8">
    <location>
        <begin position="365"/>
        <end position="389"/>
    </location>
</feature>
<evidence type="ECO:0000313" key="10">
    <source>
        <dbReference type="Proteomes" id="UP000749559"/>
    </source>
</evidence>
<feature type="transmembrane region" description="Helical" evidence="8">
    <location>
        <begin position="225"/>
        <end position="247"/>
    </location>
</feature>
<dbReference type="Gene3D" id="1.20.1250.20">
    <property type="entry name" value="MFS general substrate transporter like domains"/>
    <property type="match status" value="2"/>
</dbReference>
<evidence type="ECO:0000256" key="6">
    <source>
        <dbReference type="ARBA" id="ARBA00023136"/>
    </source>
</evidence>
<dbReference type="InterPro" id="IPR055415">
    <property type="entry name" value="LD_SV2"/>
</dbReference>
<name>A0A8J1TR80_OWEFU</name>
<feature type="transmembrane region" description="Helical" evidence="8">
    <location>
        <begin position="137"/>
        <end position="155"/>
    </location>
</feature>
<dbReference type="SUPFAM" id="SSF141571">
    <property type="entry name" value="Pentapeptide repeat-like"/>
    <property type="match status" value="1"/>
</dbReference>
<comment type="subcellular location">
    <subcellularLocation>
        <location evidence="1">Membrane</location>
        <topology evidence="1">Multi-pass membrane protein</topology>
    </subcellularLocation>
</comment>
<dbReference type="Pfam" id="PF00083">
    <property type="entry name" value="Sugar_tr"/>
    <property type="match status" value="1"/>
</dbReference>
<keyword evidence="5 8" id="KW-1133">Transmembrane helix</keyword>
<dbReference type="PANTHER" id="PTHR23511:SF42">
    <property type="entry name" value="SYNAPTIC VESICLE GLYCOPROTEIN 2C-LIKE"/>
    <property type="match status" value="1"/>
</dbReference>
<dbReference type="PROSITE" id="PS00217">
    <property type="entry name" value="SUGAR_TRANSPORT_2"/>
    <property type="match status" value="1"/>
</dbReference>
<dbReference type="GO" id="GO:0016020">
    <property type="term" value="C:membrane"/>
    <property type="evidence" value="ECO:0007669"/>
    <property type="project" value="UniProtKB-SubCell"/>
</dbReference>
<dbReference type="PANTHER" id="PTHR23511">
    <property type="entry name" value="SYNAPTIC VESICLE GLYCOPROTEIN 2"/>
    <property type="match status" value="1"/>
</dbReference>
<accession>A0A8J1TR80</accession>
<sequence length="667" mass="74791">MESGSKEDLALVLKNARANHQFYSQQQAPLQQEANGKANSQNGDVYDGYQSEAETRRSDNRPQTFKTHHDEDDPDKEDVLGSLYENAISEAGFGKFQWTLLFVLGLGIMGDGIELYVVAFILPGAEKDLCMTSAMKGWLGSVGFAGMLVGSLVWGSIADRIGRKPSLLLSLSINAIFSLVCAFMLTFELFVMCRFICGFGIGGSIPITVAYFLEFCPRQRRGRHIGMLLLWWTMAGLYVSIAAWIIIPYKELAFHIMGSDFHSWRICLIVCAIPCLASVIGLFFMPESPRYLLEVGKDLKALSVFRQVYLWNHAEDDSDDEYEMPEIRIPNNMPASPSIQNEKAKNCFHDCQSKFKNICSSFRDIFGSSLIVTTLILTVTWSALTFGYYGMTIWFPEYMKKLQMEAYFRTTEYTANSTVLGANFTHQTDNMEYDNVMFDHVTFYNIILTHVTFQNCTFLNCIFKNVTSAKTSFLSSSLYNVTFTHTDFVDAQFQNTHSRNVYFAENMTGCAVDFDINYSARQVYFENFLGQLAVLPGGLVVAFLVDFVGRIRLLAGSMFLCGISVFFIWLLDRELGVVILNCVFMLLGNISWNTLEIISGELYPSRTRGTGLGYLSCISRVAAVLGNVSFGNLIDISKFIPILLTASVMAIGGLVSTKLTDSRDIMI</sequence>
<reference evidence="9" key="1">
    <citation type="submission" date="2022-03" db="EMBL/GenBank/DDBJ databases">
        <authorList>
            <person name="Martin C."/>
        </authorList>
    </citation>
    <scope>NUCLEOTIDE SEQUENCE</scope>
</reference>
<feature type="transmembrane region" description="Helical" evidence="8">
    <location>
        <begin position="167"/>
        <end position="185"/>
    </location>
</feature>
<feature type="transmembrane region" description="Helical" evidence="8">
    <location>
        <begin position="577"/>
        <end position="599"/>
    </location>
</feature>
<feature type="transmembrane region" description="Helical" evidence="8">
    <location>
        <begin position="636"/>
        <end position="656"/>
    </location>
</feature>
<dbReference type="OrthoDB" id="3936150at2759"/>
<feature type="transmembrane region" description="Helical" evidence="8">
    <location>
        <begin position="98"/>
        <end position="125"/>
    </location>
</feature>
<evidence type="ECO:0000313" key="9">
    <source>
        <dbReference type="EMBL" id="CAH1803428.1"/>
    </source>
</evidence>
<gene>
    <name evidence="9" type="ORF">OFUS_LOCUS27022</name>
</gene>
<dbReference type="PROSITE" id="PS50850">
    <property type="entry name" value="MFS"/>
    <property type="match status" value="1"/>
</dbReference>
<feature type="transmembrane region" description="Helical" evidence="8">
    <location>
        <begin position="528"/>
        <end position="548"/>
    </location>
</feature>
<feature type="compositionally biased region" description="Polar residues" evidence="7">
    <location>
        <begin position="23"/>
        <end position="43"/>
    </location>
</feature>
<dbReference type="InterPro" id="IPR005828">
    <property type="entry name" value="MFS_sugar_transport-like"/>
</dbReference>
<evidence type="ECO:0000256" key="2">
    <source>
        <dbReference type="ARBA" id="ARBA00008335"/>
    </source>
</evidence>
<keyword evidence="6 8" id="KW-0472">Membrane</keyword>
<dbReference type="Proteomes" id="UP000749559">
    <property type="component" value="Unassembled WGS sequence"/>
</dbReference>
<dbReference type="EMBL" id="CAIIXF020000813">
    <property type="protein sequence ID" value="CAH1803428.1"/>
    <property type="molecule type" value="Genomic_DNA"/>
</dbReference>
<keyword evidence="4 8" id="KW-0812">Transmembrane</keyword>
<dbReference type="InterPro" id="IPR036259">
    <property type="entry name" value="MFS_trans_sf"/>
</dbReference>
<protein>
    <submittedName>
        <fullName evidence="9">Uncharacterized protein</fullName>
    </submittedName>
</protein>
<evidence type="ECO:0000256" key="7">
    <source>
        <dbReference type="SAM" id="MobiDB-lite"/>
    </source>
</evidence>
<dbReference type="Pfam" id="PF23894">
    <property type="entry name" value="LD_SV2"/>
    <property type="match status" value="1"/>
</dbReference>
<dbReference type="Gene3D" id="2.160.20.80">
    <property type="entry name" value="E3 ubiquitin-protein ligase SopA"/>
    <property type="match status" value="1"/>
</dbReference>
<evidence type="ECO:0000256" key="5">
    <source>
        <dbReference type="ARBA" id="ARBA00022989"/>
    </source>
</evidence>
<comment type="similarity">
    <text evidence="2">Belongs to the major facilitator superfamily.</text>
</comment>
<evidence type="ECO:0000256" key="4">
    <source>
        <dbReference type="ARBA" id="ARBA00022692"/>
    </source>
</evidence>
<evidence type="ECO:0000256" key="8">
    <source>
        <dbReference type="SAM" id="Phobius"/>
    </source>
</evidence>
<evidence type="ECO:0000256" key="3">
    <source>
        <dbReference type="ARBA" id="ARBA00022448"/>
    </source>
</evidence>
<keyword evidence="3" id="KW-0813">Transport</keyword>
<keyword evidence="10" id="KW-1185">Reference proteome</keyword>
<dbReference type="AlphaFoldDB" id="A0A8J1TR80"/>
<feature type="transmembrane region" description="Helical" evidence="8">
    <location>
        <begin position="262"/>
        <end position="284"/>
    </location>
</feature>
<dbReference type="InterPro" id="IPR005829">
    <property type="entry name" value="Sugar_transporter_CS"/>
</dbReference>
<evidence type="ECO:0000256" key="1">
    <source>
        <dbReference type="ARBA" id="ARBA00004141"/>
    </source>
</evidence>
<dbReference type="InterPro" id="IPR020846">
    <property type="entry name" value="MFS_dom"/>
</dbReference>
<comment type="caution">
    <text evidence="9">The sequence shown here is derived from an EMBL/GenBank/DDBJ whole genome shotgun (WGS) entry which is preliminary data.</text>
</comment>
<feature type="transmembrane region" description="Helical" evidence="8">
    <location>
        <begin position="191"/>
        <end position="213"/>
    </location>
</feature>
<organism evidence="9 10">
    <name type="scientific">Owenia fusiformis</name>
    <name type="common">Polychaete worm</name>
    <dbReference type="NCBI Taxonomy" id="6347"/>
    <lineage>
        <taxon>Eukaryota</taxon>
        <taxon>Metazoa</taxon>
        <taxon>Spiralia</taxon>
        <taxon>Lophotrochozoa</taxon>
        <taxon>Annelida</taxon>
        <taxon>Polychaeta</taxon>
        <taxon>Sedentaria</taxon>
        <taxon>Canalipalpata</taxon>
        <taxon>Sabellida</taxon>
        <taxon>Oweniida</taxon>
        <taxon>Oweniidae</taxon>
        <taxon>Owenia</taxon>
    </lineage>
</organism>
<proteinExistence type="inferred from homology"/>
<feature type="region of interest" description="Disordered" evidence="7">
    <location>
        <begin position="23"/>
        <end position="77"/>
    </location>
</feature>
<dbReference type="GO" id="GO:0022857">
    <property type="term" value="F:transmembrane transporter activity"/>
    <property type="evidence" value="ECO:0007669"/>
    <property type="project" value="InterPro"/>
</dbReference>
<feature type="transmembrane region" description="Helical" evidence="8">
    <location>
        <begin position="553"/>
        <end position="571"/>
    </location>
</feature>